<proteinExistence type="predicted"/>
<name>A0A0E9RGP4_ANGAN</name>
<dbReference type="AlphaFoldDB" id="A0A0E9RGP4"/>
<sequence length="45" mass="5005">MKLPERRQIASSAQSAESISYYIRVSLMSSLRFPLTFTPSGNPDA</sequence>
<reference evidence="1" key="2">
    <citation type="journal article" date="2015" name="Fish Shellfish Immunol.">
        <title>Early steps in the European eel (Anguilla anguilla)-Vibrio vulnificus interaction in the gills: Role of the RtxA13 toxin.</title>
        <authorList>
            <person name="Callol A."/>
            <person name="Pajuelo D."/>
            <person name="Ebbesson L."/>
            <person name="Teles M."/>
            <person name="MacKenzie S."/>
            <person name="Amaro C."/>
        </authorList>
    </citation>
    <scope>NUCLEOTIDE SEQUENCE</scope>
</reference>
<protein>
    <submittedName>
        <fullName evidence="1">Uncharacterized protein</fullName>
    </submittedName>
</protein>
<dbReference type="EMBL" id="GBXM01080932">
    <property type="protein sequence ID" value="JAH27645.1"/>
    <property type="molecule type" value="Transcribed_RNA"/>
</dbReference>
<organism evidence="1">
    <name type="scientific">Anguilla anguilla</name>
    <name type="common">European freshwater eel</name>
    <name type="synonym">Muraena anguilla</name>
    <dbReference type="NCBI Taxonomy" id="7936"/>
    <lineage>
        <taxon>Eukaryota</taxon>
        <taxon>Metazoa</taxon>
        <taxon>Chordata</taxon>
        <taxon>Craniata</taxon>
        <taxon>Vertebrata</taxon>
        <taxon>Euteleostomi</taxon>
        <taxon>Actinopterygii</taxon>
        <taxon>Neopterygii</taxon>
        <taxon>Teleostei</taxon>
        <taxon>Anguilliformes</taxon>
        <taxon>Anguillidae</taxon>
        <taxon>Anguilla</taxon>
    </lineage>
</organism>
<reference evidence="1" key="1">
    <citation type="submission" date="2014-11" db="EMBL/GenBank/DDBJ databases">
        <authorList>
            <person name="Amaro Gonzalez C."/>
        </authorList>
    </citation>
    <scope>NUCLEOTIDE SEQUENCE</scope>
</reference>
<evidence type="ECO:0000313" key="1">
    <source>
        <dbReference type="EMBL" id="JAH27645.1"/>
    </source>
</evidence>
<accession>A0A0E9RGP4</accession>